<protein>
    <submittedName>
        <fullName evidence="1">Uncharacterized protein</fullName>
    </submittedName>
</protein>
<dbReference type="EMBL" id="BARU01000456">
    <property type="protein sequence ID" value="GAH20889.1"/>
    <property type="molecule type" value="Genomic_DNA"/>
</dbReference>
<name>X1EUN3_9ZZZZ</name>
<organism evidence="1">
    <name type="scientific">marine sediment metagenome</name>
    <dbReference type="NCBI Taxonomy" id="412755"/>
    <lineage>
        <taxon>unclassified sequences</taxon>
        <taxon>metagenomes</taxon>
        <taxon>ecological metagenomes</taxon>
    </lineage>
</organism>
<sequence>MKNGFYKEEEIKNENIPPEYIYISGHTVRKNGKEITSYYETKKAHFKVGNKKGDKPMKISLDDYLYD</sequence>
<reference evidence="1" key="1">
    <citation type="journal article" date="2014" name="Front. Microbiol.">
        <title>High frequency of phylogenetically diverse reductive dehalogenase-homologous genes in deep subseafloor sedimentary metagenomes.</title>
        <authorList>
            <person name="Kawai M."/>
            <person name="Futagami T."/>
            <person name="Toyoda A."/>
            <person name="Takaki Y."/>
            <person name="Nishi S."/>
            <person name="Hori S."/>
            <person name="Arai W."/>
            <person name="Tsubouchi T."/>
            <person name="Morono Y."/>
            <person name="Uchiyama I."/>
            <person name="Ito T."/>
            <person name="Fujiyama A."/>
            <person name="Inagaki F."/>
            <person name="Takami H."/>
        </authorList>
    </citation>
    <scope>NUCLEOTIDE SEQUENCE</scope>
    <source>
        <strain evidence="1">Expedition CK06-06</strain>
    </source>
</reference>
<proteinExistence type="predicted"/>
<accession>X1EUN3</accession>
<evidence type="ECO:0000313" key="1">
    <source>
        <dbReference type="EMBL" id="GAH20889.1"/>
    </source>
</evidence>
<dbReference type="AlphaFoldDB" id="X1EUN3"/>
<gene>
    <name evidence="1" type="ORF">S03H2_01535</name>
</gene>
<comment type="caution">
    <text evidence="1">The sequence shown here is derived from an EMBL/GenBank/DDBJ whole genome shotgun (WGS) entry which is preliminary data.</text>
</comment>